<keyword evidence="6 11" id="KW-1133">Transmembrane helix</keyword>
<dbReference type="InterPro" id="IPR001128">
    <property type="entry name" value="Cyt_P450"/>
</dbReference>
<accession>A0A2P6RNW0</accession>
<dbReference type="InterPro" id="IPR036396">
    <property type="entry name" value="Cyt_P450_sf"/>
</dbReference>
<evidence type="ECO:0000256" key="7">
    <source>
        <dbReference type="ARBA" id="ARBA00023002"/>
    </source>
</evidence>
<dbReference type="GO" id="GO:0020037">
    <property type="term" value="F:heme binding"/>
    <property type="evidence" value="ECO:0007669"/>
    <property type="project" value="InterPro"/>
</dbReference>
<evidence type="ECO:0000256" key="8">
    <source>
        <dbReference type="ARBA" id="ARBA00023004"/>
    </source>
</evidence>
<evidence type="ECO:0000256" key="3">
    <source>
        <dbReference type="ARBA" id="ARBA00022617"/>
    </source>
</evidence>
<keyword evidence="8" id="KW-0408">Iron</keyword>
<dbReference type="OMA" id="SKTHRYN"/>
<dbReference type="Proteomes" id="UP000238479">
    <property type="component" value="Chromosome 2"/>
</dbReference>
<keyword evidence="4 11" id="KW-0812">Transmembrane</keyword>
<evidence type="ECO:0000256" key="10">
    <source>
        <dbReference type="ARBA" id="ARBA00023136"/>
    </source>
</evidence>
<reference evidence="12 13" key="1">
    <citation type="journal article" date="2018" name="Nat. Genet.">
        <title>The Rosa genome provides new insights in the design of modern roses.</title>
        <authorList>
            <person name="Bendahmane M."/>
        </authorList>
    </citation>
    <scope>NUCLEOTIDE SEQUENCE [LARGE SCALE GENOMIC DNA]</scope>
    <source>
        <strain evidence="13">cv. Old Blush</strain>
    </source>
</reference>
<evidence type="ECO:0000256" key="5">
    <source>
        <dbReference type="ARBA" id="ARBA00022723"/>
    </source>
</evidence>
<protein>
    <submittedName>
        <fullName evidence="12">Putative oxidoreductase</fullName>
        <ecNumber evidence="12">1.14.13.-</ecNumber>
    </submittedName>
</protein>
<keyword evidence="3" id="KW-0349">Heme</keyword>
<dbReference type="InterPro" id="IPR002401">
    <property type="entry name" value="Cyt_P450_E_grp-I"/>
</dbReference>
<dbReference type="EC" id="1.14.13.-" evidence="12"/>
<evidence type="ECO:0000256" key="2">
    <source>
        <dbReference type="ARBA" id="ARBA00010617"/>
    </source>
</evidence>
<keyword evidence="10 11" id="KW-0472">Membrane</keyword>
<proteinExistence type="inferred from homology"/>
<dbReference type="Gramene" id="PRQ48097">
    <property type="protein sequence ID" value="PRQ48097"/>
    <property type="gene ID" value="RchiOBHm_Chr2g0106911"/>
</dbReference>
<dbReference type="InterPro" id="IPR050651">
    <property type="entry name" value="Plant_Cytochrome_P450_Monoox"/>
</dbReference>
<dbReference type="PRINTS" id="PR00463">
    <property type="entry name" value="EP450I"/>
</dbReference>
<name>A0A2P6RNW0_ROSCH</name>
<dbReference type="Gene3D" id="1.10.630.10">
    <property type="entry name" value="Cytochrome P450"/>
    <property type="match status" value="1"/>
</dbReference>
<keyword evidence="7 12" id="KW-0560">Oxidoreductase</keyword>
<dbReference type="AlphaFoldDB" id="A0A2P6RNW0"/>
<dbReference type="STRING" id="74649.A0A2P6RNW0"/>
<comment type="subcellular location">
    <subcellularLocation>
        <location evidence="1">Membrane</location>
        <topology evidence="1">Single-pass membrane protein</topology>
    </subcellularLocation>
</comment>
<keyword evidence="13" id="KW-1185">Reference proteome</keyword>
<evidence type="ECO:0000313" key="13">
    <source>
        <dbReference type="Proteomes" id="UP000238479"/>
    </source>
</evidence>
<evidence type="ECO:0000256" key="4">
    <source>
        <dbReference type="ARBA" id="ARBA00022692"/>
    </source>
</evidence>
<feature type="transmembrane region" description="Helical" evidence="11">
    <location>
        <begin position="6"/>
        <end position="24"/>
    </location>
</feature>
<dbReference type="Pfam" id="PF00067">
    <property type="entry name" value="p450"/>
    <property type="match status" value="1"/>
</dbReference>
<evidence type="ECO:0000313" key="12">
    <source>
        <dbReference type="EMBL" id="PRQ48097.1"/>
    </source>
</evidence>
<comment type="similarity">
    <text evidence="2">Belongs to the cytochrome P450 family.</text>
</comment>
<evidence type="ECO:0000256" key="9">
    <source>
        <dbReference type="ARBA" id="ARBA00023033"/>
    </source>
</evidence>
<dbReference type="GO" id="GO:0005506">
    <property type="term" value="F:iron ion binding"/>
    <property type="evidence" value="ECO:0007669"/>
    <property type="project" value="InterPro"/>
</dbReference>
<evidence type="ECO:0000256" key="1">
    <source>
        <dbReference type="ARBA" id="ARBA00004167"/>
    </source>
</evidence>
<dbReference type="SUPFAM" id="SSF48264">
    <property type="entry name" value="Cytochrome P450"/>
    <property type="match status" value="1"/>
</dbReference>
<dbReference type="GO" id="GO:0016020">
    <property type="term" value="C:membrane"/>
    <property type="evidence" value="ECO:0007669"/>
    <property type="project" value="UniProtKB-SubCell"/>
</dbReference>
<dbReference type="EMBL" id="PDCK01000040">
    <property type="protein sequence ID" value="PRQ48097.1"/>
    <property type="molecule type" value="Genomic_DNA"/>
</dbReference>
<evidence type="ECO:0000256" key="11">
    <source>
        <dbReference type="SAM" id="Phobius"/>
    </source>
</evidence>
<comment type="caution">
    <text evidence="12">The sequence shown here is derived from an EMBL/GenBank/DDBJ whole genome shotgun (WGS) entry which is preliminary data.</text>
</comment>
<sequence>MDGVLFYTSLSLIFILSITFKYFFRTKQHRHTNLPPSPPSLPVLGHLHLLSPSLHRTFHQLSQKYGPVVSLWFGSRRVVVVSSSSTAQECFTQNDLVLANRPRFMLTGKHLGYNYTTVVESPYGDHWRNLRRIGTTEIYSTSRLNIFSGIRKDEVKKLLFKLSRSSREDFAKVDLRSMLSEMTFNIIMTMVAGKRFYGDDVSDKDESKQFRDIMREAFTYGGVTNPSDFLPALKWFGSGAGFEKKVMDLSKRMNAFLQGLIDEQQLSKTTSGQSEASTMIHHLLSLQESEPEYYTDQIIKGHILVSTIIQSLHQDT</sequence>
<organism evidence="12 13">
    <name type="scientific">Rosa chinensis</name>
    <name type="common">China rose</name>
    <dbReference type="NCBI Taxonomy" id="74649"/>
    <lineage>
        <taxon>Eukaryota</taxon>
        <taxon>Viridiplantae</taxon>
        <taxon>Streptophyta</taxon>
        <taxon>Embryophyta</taxon>
        <taxon>Tracheophyta</taxon>
        <taxon>Spermatophyta</taxon>
        <taxon>Magnoliopsida</taxon>
        <taxon>eudicotyledons</taxon>
        <taxon>Gunneridae</taxon>
        <taxon>Pentapetalae</taxon>
        <taxon>rosids</taxon>
        <taxon>fabids</taxon>
        <taxon>Rosales</taxon>
        <taxon>Rosaceae</taxon>
        <taxon>Rosoideae</taxon>
        <taxon>Rosoideae incertae sedis</taxon>
        <taxon>Rosa</taxon>
    </lineage>
</organism>
<keyword evidence="5" id="KW-0479">Metal-binding</keyword>
<dbReference type="PANTHER" id="PTHR47947">
    <property type="entry name" value="CYTOCHROME P450 82C3-RELATED"/>
    <property type="match status" value="1"/>
</dbReference>
<dbReference type="PANTHER" id="PTHR47947:SF62">
    <property type="entry name" value="CYTOCHROME P450, FAMILY 81, SUBFAMILY D, POLYPEPTIDE 5"/>
    <property type="match status" value="1"/>
</dbReference>
<dbReference type="GO" id="GO:0004497">
    <property type="term" value="F:monooxygenase activity"/>
    <property type="evidence" value="ECO:0007669"/>
    <property type="project" value="UniProtKB-KW"/>
</dbReference>
<evidence type="ECO:0000256" key="6">
    <source>
        <dbReference type="ARBA" id="ARBA00022989"/>
    </source>
</evidence>
<dbReference type="GO" id="GO:0016705">
    <property type="term" value="F:oxidoreductase activity, acting on paired donors, with incorporation or reduction of molecular oxygen"/>
    <property type="evidence" value="ECO:0007669"/>
    <property type="project" value="InterPro"/>
</dbReference>
<keyword evidence="9" id="KW-0503">Monooxygenase</keyword>
<gene>
    <name evidence="12" type="ORF">RchiOBHm_Chr2g0106911</name>
</gene>